<comment type="caution">
    <text evidence="14">The sequence shown here is derived from an EMBL/GenBank/DDBJ whole genome shotgun (WGS) entry which is preliminary data.</text>
</comment>
<keyword evidence="6" id="KW-0963">Cytoplasm</keyword>
<evidence type="ECO:0000256" key="5">
    <source>
        <dbReference type="ARBA" id="ARBA00015519"/>
    </source>
</evidence>
<sequence length="202" mass="23159">MLPYRKVHNLKCLNYFITYYFLPETNETRGGALSRKYIEIFLRYISDPGFQSGVANDFGIERTTVCKTVDYVVQKIMEKAGQWILFPTTERDLNEAKTSWMAKYRIPTVIGPLDCTHIQVKKSDEQFGGEYINGKNVASLNVQMTCYAMEMITSIDKQWPGSVHDGRIWRQSAVQQKLARFQENACLLGDSGYGISPWLLTT</sequence>
<gene>
    <name evidence="14" type="ORF">ACAOBT_LOCUS35731</name>
</gene>
<keyword evidence="8" id="KW-0479">Metal-binding</keyword>
<evidence type="ECO:0000256" key="12">
    <source>
        <dbReference type="ARBA" id="ARBA00045850"/>
    </source>
</evidence>
<keyword evidence="15" id="KW-1185">Reference proteome</keyword>
<dbReference type="PANTHER" id="PTHR22930">
    <property type="match status" value="1"/>
</dbReference>
<keyword evidence="7" id="KW-0540">Nuclease</keyword>
<dbReference type="GO" id="GO:0005634">
    <property type="term" value="C:nucleus"/>
    <property type="evidence" value="ECO:0007669"/>
    <property type="project" value="UniProtKB-SubCell"/>
</dbReference>
<proteinExistence type="inferred from homology"/>
<comment type="subcellular location">
    <subcellularLocation>
        <location evidence="3">Cytoplasm</location>
    </subcellularLocation>
    <subcellularLocation>
        <location evidence="2">Nucleus</location>
    </subcellularLocation>
</comment>
<comment type="cofactor">
    <cofactor evidence="1">
        <name>a divalent metal cation</name>
        <dbReference type="ChEBI" id="CHEBI:60240"/>
    </cofactor>
</comment>
<evidence type="ECO:0000256" key="11">
    <source>
        <dbReference type="ARBA" id="ARBA00030126"/>
    </source>
</evidence>
<evidence type="ECO:0000259" key="13">
    <source>
        <dbReference type="Pfam" id="PF13359"/>
    </source>
</evidence>
<dbReference type="AlphaFoldDB" id="A0A9P0QC97"/>
<evidence type="ECO:0000256" key="2">
    <source>
        <dbReference type="ARBA" id="ARBA00004123"/>
    </source>
</evidence>
<accession>A0A9P0QC97</accession>
<evidence type="ECO:0000256" key="7">
    <source>
        <dbReference type="ARBA" id="ARBA00022722"/>
    </source>
</evidence>
<reference evidence="14" key="1">
    <citation type="submission" date="2022-03" db="EMBL/GenBank/DDBJ databases">
        <authorList>
            <person name="Sayadi A."/>
        </authorList>
    </citation>
    <scope>NUCLEOTIDE SEQUENCE</scope>
</reference>
<dbReference type="PRINTS" id="PR02086">
    <property type="entry name" value="PUTNUCHARBI1"/>
</dbReference>
<evidence type="ECO:0000313" key="15">
    <source>
        <dbReference type="Proteomes" id="UP001152888"/>
    </source>
</evidence>
<dbReference type="Pfam" id="PF13359">
    <property type="entry name" value="DDE_Tnp_4"/>
    <property type="match status" value="1"/>
</dbReference>
<dbReference type="GO" id="GO:0005737">
    <property type="term" value="C:cytoplasm"/>
    <property type="evidence" value="ECO:0007669"/>
    <property type="project" value="UniProtKB-SubCell"/>
</dbReference>
<dbReference type="PANTHER" id="PTHR22930:SF250">
    <property type="entry name" value="NUCLEASE HARBI1-LIKE PROTEIN"/>
    <property type="match status" value="1"/>
</dbReference>
<evidence type="ECO:0000256" key="9">
    <source>
        <dbReference type="ARBA" id="ARBA00022801"/>
    </source>
</evidence>
<evidence type="ECO:0000256" key="10">
    <source>
        <dbReference type="ARBA" id="ARBA00023242"/>
    </source>
</evidence>
<dbReference type="GO" id="GO:0016787">
    <property type="term" value="F:hydrolase activity"/>
    <property type="evidence" value="ECO:0007669"/>
    <property type="project" value="UniProtKB-KW"/>
</dbReference>
<dbReference type="InterPro" id="IPR027806">
    <property type="entry name" value="HARBI1_dom"/>
</dbReference>
<dbReference type="GO" id="GO:0046872">
    <property type="term" value="F:metal ion binding"/>
    <property type="evidence" value="ECO:0007669"/>
    <property type="project" value="UniProtKB-KW"/>
</dbReference>
<dbReference type="Proteomes" id="UP001152888">
    <property type="component" value="Unassembled WGS sequence"/>
</dbReference>
<comment type="similarity">
    <text evidence="4">Belongs to the HARBI1 family.</text>
</comment>
<evidence type="ECO:0000256" key="8">
    <source>
        <dbReference type="ARBA" id="ARBA00022723"/>
    </source>
</evidence>
<keyword evidence="10" id="KW-0539">Nucleus</keyword>
<dbReference type="EMBL" id="CAKOFQ010009085">
    <property type="protein sequence ID" value="CAH2017008.1"/>
    <property type="molecule type" value="Genomic_DNA"/>
</dbReference>
<name>A0A9P0QC97_ACAOB</name>
<dbReference type="GO" id="GO:0004518">
    <property type="term" value="F:nuclease activity"/>
    <property type="evidence" value="ECO:0007669"/>
    <property type="project" value="UniProtKB-KW"/>
</dbReference>
<evidence type="ECO:0000256" key="1">
    <source>
        <dbReference type="ARBA" id="ARBA00001968"/>
    </source>
</evidence>
<protein>
    <recommendedName>
        <fullName evidence="5">Putative nuclease HARBI1</fullName>
    </recommendedName>
    <alternativeName>
        <fullName evidence="11">Harbinger transposase-derived nuclease</fullName>
    </alternativeName>
</protein>
<evidence type="ECO:0000256" key="3">
    <source>
        <dbReference type="ARBA" id="ARBA00004496"/>
    </source>
</evidence>
<keyword evidence="9" id="KW-0378">Hydrolase</keyword>
<feature type="domain" description="DDE Tnp4" evidence="13">
    <location>
        <begin position="113"/>
        <end position="201"/>
    </location>
</feature>
<evidence type="ECO:0000256" key="6">
    <source>
        <dbReference type="ARBA" id="ARBA00022490"/>
    </source>
</evidence>
<evidence type="ECO:0000256" key="4">
    <source>
        <dbReference type="ARBA" id="ARBA00006958"/>
    </source>
</evidence>
<dbReference type="InterPro" id="IPR026103">
    <property type="entry name" value="HARBI1_animal"/>
</dbReference>
<comment type="function">
    <text evidence="12">Transposase-derived protein that may have nuclease activity. Does not have transposase activity.</text>
</comment>
<dbReference type="OrthoDB" id="7994326at2759"/>
<dbReference type="InterPro" id="IPR045249">
    <property type="entry name" value="HARBI1-like"/>
</dbReference>
<organism evidence="14 15">
    <name type="scientific">Acanthoscelides obtectus</name>
    <name type="common">Bean weevil</name>
    <name type="synonym">Bruchus obtectus</name>
    <dbReference type="NCBI Taxonomy" id="200917"/>
    <lineage>
        <taxon>Eukaryota</taxon>
        <taxon>Metazoa</taxon>
        <taxon>Ecdysozoa</taxon>
        <taxon>Arthropoda</taxon>
        <taxon>Hexapoda</taxon>
        <taxon>Insecta</taxon>
        <taxon>Pterygota</taxon>
        <taxon>Neoptera</taxon>
        <taxon>Endopterygota</taxon>
        <taxon>Coleoptera</taxon>
        <taxon>Polyphaga</taxon>
        <taxon>Cucujiformia</taxon>
        <taxon>Chrysomeloidea</taxon>
        <taxon>Chrysomelidae</taxon>
        <taxon>Bruchinae</taxon>
        <taxon>Bruchini</taxon>
        <taxon>Acanthoscelides</taxon>
    </lineage>
</organism>
<evidence type="ECO:0000313" key="14">
    <source>
        <dbReference type="EMBL" id="CAH2017008.1"/>
    </source>
</evidence>